<keyword evidence="3" id="KW-1185">Reference proteome</keyword>
<gene>
    <name evidence="2" type="ORF">B0J13DRAFT_584261</name>
</gene>
<feature type="transmembrane region" description="Helical" evidence="1">
    <location>
        <begin position="102"/>
        <end position="131"/>
    </location>
</feature>
<accession>A0A9P9J2T5</accession>
<dbReference type="AlphaFoldDB" id="A0A9P9J2T5"/>
<keyword evidence="1" id="KW-1133">Transmembrane helix</keyword>
<comment type="caution">
    <text evidence="2">The sequence shown here is derived from an EMBL/GenBank/DDBJ whole genome shotgun (WGS) entry which is preliminary data.</text>
</comment>
<feature type="transmembrane region" description="Helical" evidence="1">
    <location>
        <begin position="12"/>
        <end position="37"/>
    </location>
</feature>
<dbReference type="OrthoDB" id="3254104at2759"/>
<dbReference type="Proteomes" id="UP000717696">
    <property type="component" value="Unassembled WGS sequence"/>
</dbReference>
<protein>
    <submittedName>
        <fullName evidence="2">Uncharacterized protein</fullName>
    </submittedName>
</protein>
<evidence type="ECO:0000256" key="1">
    <source>
        <dbReference type="SAM" id="Phobius"/>
    </source>
</evidence>
<keyword evidence="1" id="KW-0812">Transmembrane</keyword>
<sequence length="143" mass="15838">MIIKSHEVPNTYNLIAAVSNWLFLAGFVFFPGTFTSLSHTSALADSAGRAVQHAVDNIPLLCIGVLSSLLGETGICWVWWNLRDNNIWLIDRVFLLSIFNSVIALVLITAIVTVCIIGVCVTVMGSMLLIYELWFLSKLRQLP</sequence>
<evidence type="ECO:0000313" key="2">
    <source>
        <dbReference type="EMBL" id="KAH7146762.1"/>
    </source>
</evidence>
<reference evidence="2" key="1">
    <citation type="journal article" date="2021" name="Nat. Commun.">
        <title>Genetic determinants of endophytism in the Arabidopsis root mycobiome.</title>
        <authorList>
            <person name="Mesny F."/>
            <person name="Miyauchi S."/>
            <person name="Thiergart T."/>
            <person name="Pickel B."/>
            <person name="Atanasova L."/>
            <person name="Karlsson M."/>
            <person name="Huettel B."/>
            <person name="Barry K.W."/>
            <person name="Haridas S."/>
            <person name="Chen C."/>
            <person name="Bauer D."/>
            <person name="Andreopoulos W."/>
            <person name="Pangilinan J."/>
            <person name="LaButti K."/>
            <person name="Riley R."/>
            <person name="Lipzen A."/>
            <person name="Clum A."/>
            <person name="Drula E."/>
            <person name="Henrissat B."/>
            <person name="Kohler A."/>
            <person name="Grigoriev I.V."/>
            <person name="Martin F.M."/>
            <person name="Hacquard S."/>
        </authorList>
    </citation>
    <scope>NUCLEOTIDE SEQUENCE</scope>
    <source>
        <strain evidence="2">MPI-CAGE-AT-0021</strain>
    </source>
</reference>
<organism evidence="2 3">
    <name type="scientific">Dactylonectria estremocensis</name>
    <dbReference type="NCBI Taxonomy" id="1079267"/>
    <lineage>
        <taxon>Eukaryota</taxon>
        <taxon>Fungi</taxon>
        <taxon>Dikarya</taxon>
        <taxon>Ascomycota</taxon>
        <taxon>Pezizomycotina</taxon>
        <taxon>Sordariomycetes</taxon>
        <taxon>Hypocreomycetidae</taxon>
        <taxon>Hypocreales</taxon>
        <taxon>Nectriaceae</taxon>
        <taxon>Dactylonectria</taxon>
    </lineage>
</organism>
<dbReference type="EMBL" id="JAGMUU010000008">
    <property type="protein sequence ID" value="KAH7146762.1"/>
    <property type="molecule type" value="Genomic_DNA"/>
</dbReference>
<evidence type="ECO:0000313" key="3">
    <source>
        <dbReference type="Proteomes" id="UP000717696"/>
    </source>
</evidence>
<keyword evidence="1" id="KW-0472">Membrane</keyword>
<proteinExistence type="predicted"/>
<feature type="transmembrane region" description="Helical" evidence="1">
    <location>
        <begin position="58"/>
        <end position="82"/>
    </location>
</feature>
<name>A0A9P9J2T5_9HYPO</name>